<keyword evidence="1" id="KW-0472">Membrane</keyword>
<gene>
    <name evidence="2" type="ORF">XENOCAPTIV_007911</name>
</gene>
<sequence length="117" mass="12597">MQGARSHSLHCSTVCSSPWTQAVRCASLHGEGALEVAGGCGWWLGNRSRQGWGAGLAEIVKDGSQRVHGTRTDTLSITRAHVSLDLLALVFIVLLVGKITQNCFVFIHGFRLVFHAA</sequence>
<evidence type="ECO:0000313" key="3">
    <source>
        <dbReference type="Proteomes" id="UP001434883"/>
    </source>
</evidence>
<accession>A0ABV0R3K1</accession>
<feature type="transmembrane region" description="Helical" evidence="1">
    <location>
        <begin position="86"/>
        <end position="107"/>
    </location>
</feature>
<dbReference type="Proteomes" id="UP001434883">
    <property type="component" value="Unassembled WGS sequence"/>
</dbReference>
<evidence type="ECO:0000313" key="2">
    <source>
        <dbReference type="EMBL" id="MEQ2202589.1"/>
    </source>
</evidence>
<name>A0ABV0R3K1_9TELE</name>
<comment type="caution">
    <text evidence="2">The sequence shown here is derived from an EMBL/GenBank/DDBJ whole genome shotgun (WGS) entry which is preliminary data.</text>
</comment>
<dbReference type="EMBL" id="JAHRIN010033800">
    <property type="protein sequence ID" value="MEQ2202589.1"/>
    <property type="molecule type" value="Genomic_DNA"/>
</dbReference>
<keyword evidence="1" id="KW-1133">Transmembrane helix</keyword>
<evidence type="ECO:0000256" key="1">
    <source>
        <dbReference type="SAM" id="Phobius"/>
    </source>
</evidence>
<proteinExistence type="predicted"/>
<keyword evidence="3" id="KW-1185">Reference proteome</keyword>
<reference evidence="2 3" key="1">
    <citation type="submission" date="2021-06" db="EMBL/GenBank/DDBJ databases">
        <authorList>
            <person name="Palmer J.M."/>
        </authorList>
    </citation>
    <scope>NUCLEOTIDE SEQUENCE [LARGE SCALE GENOMIC DNA]</scope>
    <source>
        <strain evidence="2 3">XC_2019</strain>
        <tissue evidence="2">Muscle</tissue>
    </source>
</reference>
<organism evidence="2 3">
    <name type="scientific">Xenoophorus captivus</name>
    <dbReference type="NCBI Taxonomy" id="1517983"/>
    <lineage>
        <taxon>Eukaryota</taxon>
        <taxon>Metazoa</taxon>
        <taxon>Chordata</taxon>
        <taxon>Craniata</taxon>
        <taxon>Vertebrata</taxon>
        <taxon>Euteleostomi</taxon>
        <taxon>Actinopterygii</taxon>
        <taxon>Neopterygii</taxon>
        <taxon>Teleostei</taxon>
        <taxon>Neoteleostei</taxon>
        <taxon>Acanthomorphata</taxon>
        <taxon>Ovalentaria</taxon>
        <taxon>Atherinomorphae</taxon>
        <taxon>Cyprinodontiformes</taxon>
        <taxon>Goodeidae</taxon>
        <taxon>Xenoophorus</taxon>
    </lineage>
</organism>
<keyword evidence="1" id="KW-0812">Transmembrane</keyword>
<protein>
    <submittedName>
        <fullName evidence="2">Uncharacterized protein</fullName>
    </submittedName>
</protein>